<evidence type="ECO:0000313" key="3">
    <source>
        <dbReference type="Proteomes" id="UP001232148"/>
    </source>
</evidence>
<comment type="caution">
    <text evidence="2">The sequence shown here is derived from an EMBL/GenBank/DDBJ whole genome shotgun (WGS) entry which is preliminary data.</text>
</comment>
<gene>
    <name evidence="2" type="ORF">LX32DRAFT_643090</name>
</gene>
<name>A0AAD9HBF1_9PEZI</name>
<dbReference type="EMBL" id="MU842947">
    <property type="protein sequence ID" value="KAK2025014.1"/>
    <property type="molecule type" value="Genomic_DNA"/>
</dbReference>
<dbReference type="Proteomes" id="UP001232148">
    <property type="component" value="Unassembled WGS sequence"/>
</dbReference>
<keyword evidence="3" id="KW-1185">Reference proteome</keyword>
<accession>A0AAD9HBF1</accession>
<feature type="compositionally biased region" description="Basic residues" evidence="1">
    <location>
        <begin position="74"/>
        <end position="86"/>
    </location>
</feature>
<evidence type="ECO:0000313" key="2">
    <source>
        <dbReference type="EMBL" id="KAK2025014.1"/>
    </source>
</evidence>
<organism evidence="2 3">
    <name type="scientific">Colletotrichum zoysiae</name>
    <dbReference type="NCBI Taxonomy" id="1216348"/>
    <lineage>
        <taxon>Eukaryota</taxon>
        <taxon>Fungi</taxon>
        <taxon>Dikarya</taxon>
        <taxon>Ascomycota</taxon>
        <taxon>Pezizomycotina</taxon>
        <taxon>Sordariomycetes</taxon>
        <taxon>Hypocreomycetidae</taxon>
        <taxon>Glomerellales</taxon>
        <taxon>Glomerellaceae</taxon>
        <taxon>Colletotrichum</taxon>
        <taxon>Colletotrichum graminicola species complex</taxon>
    </lineage>
</organism>
<evidence type="ECO:0000256" key="1">
    <source>
        <dbReference type="SAM" id="MobiDB-lite"/>
    </source>
</evidence>
<proteinExistence type="predicted"/>
<dbReference type="AlphaFoldDB" id="A0AAD9HBF1"/>
<reference evidence="2" key="1">
    <citation type="submission" date="2021-06" db="EMBL/GenBank/DDBJ databases">
        <title>Comparative genomics, transcriptomics and evolutionary studies reveal genomic signatures of adaptation to plant cell wall in hemibiotrophic fungi.</title>
        <authorList>
            <consortium name="DOE Joint Genome Institute"/>
            <person name="Baroncelli R."/>
            <person name="Diaz J.F."/>
            <person name="Benocci T."/>
            <person name="Peng M."/>
            <person name="Battaglia E."/>
            <person name="Haridas S."/>
            <person name="Andreopoulos W."/>
            <person name="Labutti K."/>
            <person name="Pangilinan J."/>
            <person name="Floch G.L."/>
            <person name="Makela M.R."/>
            <person name="Henrissat B."/>
            <person name="Grigoriev I.V."/>
            <person name="Crouch J.A."/>
            <person name="De Vries R.P."/>
            <person name="Sukno S.A."/>
            <person name="Thon M.R."/>
        </authorList>
    </citation>
    <scope>NUCLEOTIDE SEQUENCE</scope>
    <source>
        <strain evidence="2">MAFF235873</strain>
    </source>
</reference>
<protein>
    <submittedName>
        <fullName evidence="2">Uncharacterized protein</fullName>
    </submittedName>
</protein>
<sequence>MLNFSHVVVGRAVGKLFPAPIELAKTYWLLDMKSGTGIWVIAIGDKLPRAEIVRIGSGRRPAAMGSAKCQAGDRRRRNPMGQKCHV</sequence>
<feature type="region of interest" description="Disordered" evidence="1">
    <location>
        <begin position="63"/>
        <end position="86"/>
    </location>
</feature>